<feature type="non-terminal residue" evidence="1">
    <location>
        <position position="1"/>
    </location>
</feature>
<feature type="non-terminal residue" evidence="1">
    <location>
        <position position="175"/>
    </location>
</feature>
<gene>
    <name evidence="1" type="ORF">IE53DRAFT_301883</name>
</gene>
<dbReference type="EMBL" id="KZ819754">
    <property type="protein sequence ID" value="PWN52860.1"/>
    <property type="molecule type" value="Genomic_DNA"/>
</dbReference>
<dbReference type="Proteomes" id="UP000245626">
    <property type="component" value="Unassembled WGS sequence"/>
</dbReference>
<reference evidence="1 2" key="1">
    <citation type="journal article" date="2018" name="Mol. Biol. Evol.">
        <title>Broad Genomic Sampling Reveals a Smut Pathogenic Ancestry of the Fungal Clade Ustilaginomycotina.</title>
        <authorList>
            <person name="Kijpornyongpan T."/>
            <person name="Mondo S.J."/>
            <person name="Barry K."/>
            <person name="Sandor L."/>
            <person name="Lee J."/>
            <person name="Lipzen A."/>
            <person name="Pangilinan J."/>
            <person name="LaButti K."/>
            <person name="Hainaut M."/>
            <person name="Henrissat B."/>
            <person name="Grigoriev I.V."/>
            <person name="Spatafora J.W."/>
            <person name="Aime M.C."/>
        </authorList>
    </citation>
    <scope>NUCLEOTIDE SEQUENCE [LARGE SCALE GENOMIC DNA]</scope>
    <source>
        <strain evidence="1 2">SA 807</strain>
    </source>
</reference>
<proteinExistence type="predicted"/>
<evidence type="ECO:0000313" key="2">
    <source>
        <dbReference type="Proteomes" id="UP000245626"/>
    </source>
</evidence>
<protein>
    <submittedName>
        <fullName evidence="1">PR-1-like protein</fullName>
    </submittedName>
</protein>
<sequence>TKAVASSFSNATVSGSSSSNSTNSTTLNTFTSSILSQHNTYRSKHKVGSLSWDATIAATAQTQADSCVYGHPSNLKTGQNIFAGTGTSWTSKDASDSWYNEVTSYDFSNPGFSSSTGHFTQMVWKGTTKLGCAISTSCTGSQLGFGGIGSKSSYIVCNYMSPGNVQGLFLQNVLP</sequence>
<name>A0ACD0P4B0_9BASI</name>
<keyword evidence="2" id="KW-1185">Reference proteome</keyword>
<evidence type="ECO:0000313" key="1">
    <source>
        <dbReference type="EMBL" id="PWN52860.1"/>
    </source>
</evidence>
<accession>A0ACD0P4B0</accession>
<organism evidence="1 2">
    <name type="scientific">Violaceomyces palustris</name>
    <dbReference type="NCBI Taxonomy" id="1673888"/>
    <lineage>
        <taxon>Eukaryota</taxon>
        <taxon>Fungi</taxon>
        <taxon>Dikarya</taxon>
        <taxon>Basidiomycota</taxon>
        <taxon>Ustilaginomycotina</taxon>
        <taxon>Ustilaginomycetes</taxon>
        <taxon>Violaceomycetales</taxon>
        <taxon>Violaceomycetaceae</taxon>
        <taxon>Violaceomyces</taxon>
    </lineage>
</organism>